<name>S3HC44_9HYPH</name>
<organism evidence="1 2">
    <name type="scientific">Rhizobium grahamii CCGE 502</name>
    <dbReference type="NCBI Taxonomy" id="990285"/>
    <lineage>
        <taxon>Bacteria</taxon>
        <taxon>Pseudomonadati</taxon>
        <taxon>Pseudomonadota</taxon>
        <taxon>Alphaproteobacteria</taxon>
        <taxon>Hyphomicrobiales</taxon>
        <taxon>Rhizobiaceae</taxon>
        <taxon>Rhizobium/Agrobacterium group</taxon>
        <taxon>Rhizobium</taxon>
    </lineage>
</organism>
<dbReference type="HOGENOM" id="CLU_189973_0_0_5"/>
<evidence type="ECO:0000313" key="2">
    <source>
        <dbReference type="Proteomes" id="UP000014411"/>
    </source>
</evidence>
<sequence length="88" mass="10504">MSENMPPQTTESSMRETYETRRAMVTRAFGRAKKLGLPIEDSTEFEGWLEEWARGEIDTPTLRNRYIELLRARDTVFRNRHERSRGQR</sequence>
<dbReference type="AlphaFoldDB" id="S3HC44"/>
<dbReference type="Proteomes" id="UP000014411">
    <property type="component" value="Unassembled WGS sequence"/>
</dbReference>
<proteinExistence type="predicted"/>
<evidence type="ECO:0000313" key="1">
    <source>
        <dbReference type="EMBL" id="EPE96287.1"/>
    </source>
</evidence>
<dbReference type="eggNOG" id="ENOG50312Q6">
    <property type="taxonomic scope" value="Bacteria"/>
</dbReference>
<reference evidence="1 2" key="1">
    <citation type="journal article" date="2012" name="J. Bacteriol.">
        <title>Genome sequence of Rhizobium grahamii CCGE502, a broad-host-range symbiont with low nodulation competitiveness in Phaseolus vulgaris.</title>
        <authorList>
            <person name="Althabegoiti M.J."/>
            <person name="Lozano L."/>
            <person name="Torres-Tejerizo G."/>
            <person name="Ormeno-Orrillo E."/>
            <person name="Rogel M.A."/>
            <person name="Gonzalez V."/>
            <person name="Martinez-Romero E."/>
        </authorList>
    </citation>
    <scope>NUCLEOTIDE SEQUENCE [LARGE SCALE GENOMIC DNA]</scope>
    <source>
        <strain evidence="1 2">CCGE 502</strain>
    </source>
</reference>
<gene>
    <name evidence="1" type="ORF">RGCCGE502_20460</name>
</gene>
<keyword evidence="2" id="KW-1185">Reference proteome</keyword>
<comment type="caution">
    <text evidence="1">The sequence shown here is derived from an EMBL/GenBank/DDBJ whole genome shotgun (WGS) entry which is preliminary data.</text>
</comment>
<protein>
    <recommendedName>
        <fullName evidence="3">Antitoxin VbhA domain-containing protein</fullName>
    </recommendedName>
</protein>
<evidence type="ECO:0008006" key="3">
    <source>
        <dbReference type="Google" id="ProtNLM"/>
    </source>
</evidence>
<dbReference type="EMBL" id="AEYE02000025">
    <property type="protein sequence ID" value="EPE96287.1"/>
    <property type="molecule type" value="Genomic_DNA"/>
</dbReference>
<accession>S3HC44</accession>